<feature type="domain" description="Fungal STAND N-terminal Goodbye" evidence="3">
    <location>
        <begin position="109"/>
        <end position="203"/>
    </location>
</feature>
<gene>
    <name evidence="5" type="ORF">N7541_009532</name>
</gene>
<evidence type="ECO:0000256" key="2">
    <source>
        <dbReference type="SAM" id="MobiDB-lite"/>
    </source>
</evidence>
<dbReference type="Pfam" id="PF17109">
    <property type="entry name" value="Goodbye"/>
    <property type="match status" value="1"/>
</dbReference>
<evidence type="ECO:0000259" key="3">
    <source>
        <dbReference type="Pfam" id="PF17109"/>
    </source>
</evidence>
<evidence type="ECO:0000259" key="4">
    <source>
        <dbReference type="Pfam" id="PF24883"/>
    </source>
</evidence>
<dbReference type="EMBL" id="JAPZBR010000008">
    <property type="protein sequence ID" value="KAJ5340408.1"/>
    <property type="molecule type" value="Genomic_DNA"/>
</dbReference>
<keyword evidence="1" id="KW-0677">Repeat</keyword>
<dbReference type="PANTHER" id="PTHR10039:SF17">
    <property type="entry name" value="FUNGAL STAND N-TERMINAL GOODBYE DOMAIN-CONTAINING PROTEIN-RELATED"/>
    <property type="match status" value="1"/>
</dbReference>
<reference evidence="5" key="1">
    <citation type="submission" date="2022-12" db="EMBL/GenBank/DDBJ databases">
        <authorList>
            <person name="Petersen C."/>
        </authorList>
    </citation>
    <scope>NUCLEOTIDE SEQUENCE</scope>
    <source>
        <strain evidence="5">IBT 35675</strain>
    </source>
</reference>
<reference evidence="5" key="2">
    <citation type="journal article" date="2023" name="IMA Fungus">
        <title>Comparative genomic study of the Penicillium genus elucidates a diverse pangenome and 15 lateral gene transfer events.</title>
        <authorList>
            <person name="Petersen C."/>
            <person name="Sorensen T."/>
            <person name="Nielsen M.R."/>
            <person name="Sondergaard T.E."/>
            <person name="Sorensen J.L."/>
            <person name="Fitzpatrick D.A."/>
            <person name="Frisvad J.C."/>
            <person name="Nielsen K.L."/>
        </authorList>
    </citation>
    <scope>NUCLEOTIDE SEQUENCE</scope>
    <source>
        <strain evidence="5">IBT 35675</strain>
    </source>
</reference>
<protein>
    <recommendedName>
        <fullName evidence="7">Fungal STAND N-terminal Goodbye domain-containing protein</fullName>
    </recommendedName>
</protein>
<accession>A0A9W9QM18</accession>
<dbReference type="InterPro" id="IPR011990">
    <property type="entry name" value="TPR-like_helical_dom_sf"/>
</dbReference>
<evidence type="ECO:0000313" key="6">
    <source>
        <dbReference type="Proteomes" id="UP001148299"/>
    </source>
</evidence>
<dbReference type="Pfam" id="PF24883">
    <property type="entry name" value="NPHP3_N"/>
    <property type="match status" value="1"/>
</dbReference>
<dbReference type="SUPFAM" id="SSF52540">
    <property type="entry name" value="P-loop containing nucleoside triphosphate hydrolases"/>
    <property type="match status" value="1"/>
</dbReference>
<dbReference type="InterPro" id="IPR031350">
    <property type="entry name" value="Goodbye_dom"/>
</dbReference>
<feature type="compositionally biased region" description="Basic and acidic residues" evidence="2">
    <location>
        <begin position="1"/>
        <end position="24"/>
    </location>
</feature>
<feature type="domain" description="Nephrocystin 3-like N-terminal" evidence="4">
    <location>
        <begin position="361"/>
        <end position="531"/>
    </location>
</feature>
<keyword evidence="6" id="KW-1185">Reference proteome</keyword>
<feature type="region of interest" description="Disordered" evidence="2">
    <location>
        <begin position="1"/>
        <end position="76"/>
    </location>
</feature>
<dbReference type="InterPro" id="IPR056884">
    <property type="entry name" value="NPHP3-like_N"/>
</dbReference>
<dbReference type="SUPFAM" id="SSF48452">
    <property type="entry name" value="TPR-like"/>
    <property type="match status" value="1"/>
</dbReference>
<dbReference type="InterPro" id="IPR027417">
    <property type="entry name" value="P-loop_NTPase"/>
</dbReference>
<name>A0A9W9QM18_PENBR</name>
<evidence type="ECO:0008006" key="7">
    <source>
        <dbReference type="Google" id="ProtNLM"/>
    </source>
</evidence>
<comment type="caution">
    <text evidence="5">The sequence shown here is derived from an EMBL/GenBank/DDBJ whole genome shotgun (WGS) entry which is preliminary data.</text>
</comment>
<dbReference type="Proteomes" id="UP001148299">
    <property type="component" value="Unassembled WGS sequence"/>
</dbReference>
<sequence>MHFRSGKRDKASLKNKPVENKEHVQTIPSPLKQPEAAVTPILLPPKEPEEPIQAEPSPPADERLSSPVPGPLGPALADSKEIQQIWADIQEKVASLAKRNGGSVNTGMQIGDVMGTLESTEHPNVEPGKKDAVKKVFENTLKVIQTVGGLVADGASQVFPAAGQCYNAIGFVINAWQGYQSAFDGLTDLFDECMKYLIRLKIYAKGKLDESLTKLTAKQLRLFVTICDHAISLRHTAGGKIKTALKIAFLGDSNIQDLVGQMAKHVGEEQILISAHTFLNSQQAVEASRSTLNVTQKIQGQVTQVQSQVTDMHTAAMKEKEVNDQNRTGEAIKKALGYGRDVVPIWSERYRDYMKERLPSTGKWVIDDPMFARWKKGQSGANILAITGSSGTGKSFLATSIIQHFIHRAGPAEATDTRASTAFYFLEGEDVKAMQSASNIDDVAKSLVWQFSLTDARYKRSAAGICREHQAVDVAAMTQRLLFENSYLHEVNGMFYIIIDGLVGKMGEGMLRFLKDVSGAATGRRFRVLVTCDPECFEHLGQANDISFDRIHIDAKNEPDLRALIESRMNSMPALNDSNNSSVRDLRKSVCDGLVRVTDGDYVRVKFALDEISKQEYPEKILSIVDNARRQRTEQIKGEIEDLNLNVTDAEILEINEIILWIQHHRGPLTESRMTTALCARNGRNSLLRLSDKFKAKYTLFMISNRGEVGFRAPEVEKAIPQRRRAHHEPEQHSPTAVSQSEVDMIKHFLRTVCPPNTYSKLDMDALLAQKQQSKSTRICQDDSSTAEAKLALTCLEVLAEDADEQENGLSPYTRKTFDRHLSAADLAFVDIELKIQAGQQLVKLFTQDTSIDALLCNRESSRFTPARNEAFQKLLLQNESGDTVIRWLGDSAVTSGITDKEAKGWIANVINDGGHGKLLEPAAKRMAFHLVREPHKLPVTRGAFQFIVYYIRKFEQGSEQPDVPDVFTASLEEIENVDQWCAKVLGIHNRDSFWHSQIAAMLLACRHMREAKLRARKALNIDPDNWRAASLLASKVSPDDGIAVLTPVIDRLGSDAEWQRSFLNRSGYSTMFFILAEKTFRLSRDHFDAAIGFAKSAMRIEPTDYPRDVRFLQLCAERKEWQLFVELLETIADSSNGQEEQALSELMILGVFDMNSTNKTDLLPLILQAALYRDRLGFIVEAFRDCVAKLEARGDRARLCYIRYFYGRGLNALQNGSPKATEQWRKAIEEGAGPDLLSSLISNLAPYYLQRAIKANAANDDEAASINLEEIQTLLPEDVPESSVMLPPAIYIVRYHARKGDLAQAKLIARDIARKGIEILTDDIEENDLPAYNELLWLFIALGDEGNVKAIRSLIAARFEEHQSYICEGDCGGSWGMADEMIWCQDCINVKFENTCHGKLHETGFPLLLCHSTHQFLHLPKFDCPENGSVWIGDEVVPEEEWLQRMQREYVELAR</sequence>
<dbReference type="Gene3D" id="1.25.40.10">
    <property type="entry name" value="Tetratricopeptide repeat domain"/>
    <property type="match status" value="1"/>
</dbReference>
<dbReference type="PANTHER" id="PTHR10039">
    <property type="entry name" value="AMELOGENIN"/>
    <property type="match status" value="1"/>
</dbReference>
<evidence type="ECO:0000256" key="1">
    <source>
        <dbReference type="ARBA" id="ARBA00022737"/>
    </source>
</evidence>
<evidence type="ECO:0000313" key="5">
    <source>
        <dbReference type="EMBL" id="KAJ5340408.1"/>
    </source>
</evidence>
<organism evidence="5 6">
    <name type="scientific">Penicillium brevicompactum</name>
    <dbReference type="NCBI Taxonomy" id="5074"/>
    <lineage>
        <taxon>Eukaryota</taxon>
        <taxon>Fungi</taxon>
        <taxon>Dikarya</taxon>
        <taxon>Ascomycota</taxon>
        <taxon>Pezizomycotina</taxon>
        <taxon>Eurotiomycetes</taxon>
        <taxon>Eurotiomycetidae</taxon>
        <taxon>Eurotiales</taxon>
        <taxon>Aspergillaceae</taxon>
        <taxon>Penicillium</taxon>
    </lineage>
</organism>
<proteinExistence type="predicted"/>